<dbReference type="PANTHER" id="PTHR33284:SF1">
    <property type="entry name" value="RIBOSOMAL PROTEIN L25_GLN-TRNA SYNTHETASE, ANTI-CODON-BINDING DOMAIN-CONTAINING PROTEIN"/>
    <property type="match status" value="1"/>
</dbReference>
<dbReference type="InterPro" id="IPR020055">
    <property type="entry name" value="Ribosomal_bL25_short"/>
</dbReference>
<comment type="subunit">
    <text evidence="5">Part of the 50S ribosomal subunit; part of the 5S rRNA/L5/L18/L25 subcomplex. Contacts the 5S rRNA. Binds to the 5S rRNA independently of L5 and L18.</text>
</comment>
<evidence type="ECO:0000256" key="6">
    <source>
        <dbReference type="SAM" id="MobiDB-lite"/>
    </source>
</evidence>
<dbReference type="PANTHER" id="PTHR33284">
    <property type="entry name" value="RIBOSOMAL PROTEIN L25/GLN-TRNA SYNTHETASE, ANTI-CODON-BINDING DOMAIN-CONTAINING PROTEIN"/>
    <property type="match status" value="1"/>
</dbReference>
<dbReference type="Pfam" id="PF01386">
    <property type="entry name" value="Ribosomal_L25p"/>
    <property type="match status" value="1"/>
</dbReference>
<feature type="compositionally biased region" description="Acidic residues" evidence="6">
    <location>
        <begin position="193"/>
        <end position="206"/>
    </location>
</feature>
<dbReference type="GO" id="GO:0005840">
    <property type="term" value="C:ribosome"/>
    <property type="evidence" value="ECO:0007669"/>
    <property type="project" value="UniProtKB-KW"/>
</dbReference>
<dbReference type="Proteomes" id="UP001163726">
    <property type="component" value="Chromosome"/>
</dbReference>
<dbReference type="EMBL" id="CP109965">
    <property type="protein sequence ID" value="WAJ70570.1"/>
    <property type="molecule type" value="Genomic_DNA"/>
</dbReference>
<evidence type="ECO:0000256" key="1">
    <source>
        <dbReference type="ARBA" id="ARBA00022730"/>
    </source>
</evidence>
<evidence type="ECO:0000256" key="4">
    <source>
        <dbReference type="ARBA" id="ARBA00023274"/>
    </source>
</evidence>
<dbReference type="NCBIfam" id="NF004612">
    <property type="entry name" value="PRK05943.1"/>
    <property type="match status" value="1"/>
</dbReference>
<name>A0ABY7AQ36_9ALTE</name>
<dbReference type="SUPFAM" id="SSF50715">
    <property type="entry name" value="Ribosomal protein L25-like"/>
    <property type="match status" value="1"/>
</dbReference>
<proteinExistence type="inferred from homology"/>
<dbReference type="InterPro" id="IPR020056">
    <property type="entry name" value="Rbsml_bL25/Gln-tRNA_synth_N"/>
</dbReference>
<feature type="domain" description="Large ribosomal subunit protein bL25 beta" evidence="8">
    <location>
        <begin position="101"/>
        <end position="189"/>
    </location>
</feature>
<keyword evidence="10" id="KW-1185">Reference proteome</keyword>
<dbReference type="HAMAP" id="MF_01336">
    <property type="entry name" value="Ribosomal_bL25"/>
    <property type="match status" value="1"/>
</dbReference>
<dbReference type="HAMAP" id="MF_01334">
    <property type="entry name" value="Ribosomal_bL25_CTC"/>
    <property type="match status" value="1"/>
</dbReference>
<organism evidence="9 10">
    <name type="scientific">Catenovulum adriaticum</name>
    <dbReference type="NCBI Taxonomy" id="2984846"/>
    <lineage>
        <taxon>Bacteria</taxon>
        <taxon>Pseudomonadati</taxon>
        <taxon>Pseudomonadota</taxon>
        <taxon>Gammaproteobacteria</taxon>
        <taxon>Alteromonadales</taxon>
        <taxon>Alteromonadaceae</taxon>
        <taxon>Catenovulum</taxon>
    </lineage>
</organism>
<evidence type="ECO:0000313" key="10">
    <source>
        <dbReference type="Proteomes" id="UP001163726"/>
    </source>
</evidence>
<reference evidence="9" key="1">
    <citation type="submission" date="2022-10" db="EMBL/GenBank/DDBJ databases">
        <title>Catenovulum adriacola sp. nov. isolated in the Harbour of Susak.</title>
        <authorList>
            <person name="Schoch T."/>
            <person name="Reich S.J."/>
            <person name="Stoeferle S."/>
            <person name="Flaiz M."/>
            <person name="Kazda M."/>
            <person name="Riedel C.U."/>
            <person name="Duerre P."/>
        </authorList>
    </citation>
    <scope>NUCLEOTIDE SEQUENCE</scope>
    <source>
        <strain evidence="9">TS8</strain>
    </source>
</reference>
<comment type="similarity">
    <text evidence="5">Belongs to the bacterial ribosomal protein bL25 family. CTC subfamily.</text>
</comment>
<dbReference type="CDD" id="cd00495">
    <property type="entry name" value="Ribosomal_L25_TL5_CTC"/>
    <property type="match status" value="1"/>
</dbReference>
<evidence type="ECO:0000256" key="2">
    <source>
        <dbReference type="ARBA" id="ARBA00022884"/>
    </source>
</evidence>
<dbReference type="InterPro" id="IPR001021">
    <property type="entry name" value="Ribosomal_bL25_long"/>
</dbReference>
<evidence type="ECO:0000256" key="3">
    <source>
        <dbReference type="ARBA" id="ARBA00022980"/>
    </source>
</evidence>
<evidence type="ECO:0000256" key="5">
    <source>
        <dbReference type="HAMAP-Rule" id="MF_01334"/>
    </source>
</evidence>
<dbReference type="NCBIfam" id="TIGR00731">
    <property type="entry name" value="bL25_bact_ctc"/>
    <property type="match status" value="1"/>
</dbReference>
<dbReference type="NCBIfam" id="NF004128">
    <property type="entry name" value="PRK05618.1-2"/>
    <property type="match status" value="1"/>
</dbReference>
<comment type="function">
    <text evidence="5">This is one of the proteins that binds to the 5S RNA in the ribosome where it forms part of the central protuberance.</text>
</comment>
<dbReference type="Gene3D" id="2.170.120.20">
    <property type="entry name" value="Ribosomal protein L25, beta domain"/>
    <property type="match status" value="1"/>
</dbReference>
<dbReference type="InterPro" id="IPR020930">
    <property type="entry name" value="Ribosomal_uL5_bac-type"/>
</dbReference>
<dbReference type="InterPro" id="IPR037121">
    <property type="entry name" value="Ribosomal_bL25_C"/>
</dbReference>
<dbReference type="NCBIfam" id="NF004130">
    <property type="entry name" value="PRK05618.1-5"/>
    <property type="match status" value="1"/>
</dbReference>
<sequence length="206" mass="22332">MSTIELTANVRSDLGKGASRRLRHADLIPAVVYGANKDAVSIALEHRLVIKAQEQESFYSQVINLVIDGEKNDVIVKDIQRHPFKPKIMHVDFLRVVAGQEIHTTIPVHFVNEDKPAKAGGVVSHHVTEIEIACLPKDLPEFIEVDVAALKVGDSLHLTDVTLPAGVSSVELAKGEDHDVAIVTVDKPKASAADEDDADEAETDAE</sequence>
<evidence type="ECO:0000259" key="8">
    <source>
        <dbReference type="Pfam" id="PF14693"/>
    </source>
</evidence>
<dbReference type="Gene3D" id="2.40.240.10">
    <property type="entry name" value="Ribosomal Protein L25, Chain P"/>
    <property type="match status" value="1"/>
</dbReference>
<evidence type="ECO:0000313" key="9">
    <source>
        <dbReference type="EMBL" id="WAJ70570.1"/>
    </source>
</evidence>
<keyword evidence="4 5" id="KW-0687">Ribonucleoprotein</keyword>
<keyword evidence="2 5" id="KW-0694">RNA-binding</keyword>
<dbReference type="InterPro" id="IPR011035">
    <property type="entry name" value="Ribosomal_bL25/Gln-tRNA_synth"/>
</dbReference>
<protein>
    <recommendedName>
        <fullName evidence="5">Large ribosomal subunit protein bL25</fullName>
    </recommendedName>
    <alternativeName>
        <fullName evidence="5">General stress protein CTC</fullName>
    </alternativeName>
</protein>
<keyword evidence="3 5" id="KW-0689">Ribosomal protein</keyword>
<dbReference type="Pfam" id="PF14693">
    <property type="entry name" value="Ribosomal_TL5_C"/>
    <property type="match status" value="1"/>
</dbReference>
<feature type="domain" description="Large ribosomal subunit protein bL25 L25" evidence="7">
    <location>
        <begin position="6"/>
        <end position="93"/>
    </location>
</feature>
<gene>
    <name evidence="5" type="primary">rplY</name>
    <name evidence="5" type="synonym">ctc</name>
    <name evidence="9" type="ORF">OLW01_01755</name>
</gene>
<accession>A0ABY7AQ36</accession>
<evidence type="ECO:0000259" key="7">
    <source>
        <dbReference type="Pfam" id="PF01386"/>
    </source>
</evidence>
<dbReference type="InterPro" id="IPR029751">
    <property type="entry name" value="Ribosomal_L25_dom"/>
</dbReference>
<keyword evidence="1 5" id="KW-0699">rRNA-binding</keyword>
<dbReference type="InterPro" id="IPR020057">
    <property type="entry name" value="Ribosomal_bL25_b-dom"/>
</dbReference>
<feature type="region of interest" description="Disordered" evidence="6">
    <location>
        <begin position="186"/>
        <end position="206"/>
    </location>
</feature>